<feature type="region of interest" description="Disordered" evidence="1">
    <location>
        <begin position="1"/>
        <end position="25"/>
    </location>
</feature>
<evidence type="ECO:0000313" key="2">
    <source>
        <dbReference type="EMBL" id="RHW68284.1"/>
    </source>
</evidence>
<protein>
    <submittedName>
        <fullName evidence="2">Uncharacterized protein</fullName>
    </submittedName>
</protein>
<comment type="caution">
    <text evidence="2">The sequence shown here is derived from an EMBL/GenBank/DDBJ whole genome shotgun (WGS) entry which is preliminary data.</text>
</comment>
<dbReference type="EMBL" id="QSBY01000011">
    <property type="protein sequence ID" value="RHW68284.1"/>
    <property type="molecule type" value="Genomic_DNA"/>
</dbReference>
<evidence type="ECO:0000313" key="3">
    <source>
        <dbReference type="Proteomes" id="UP000266743"/>
    </source>
</evidence>
<proteinExistence type="predicted"/>
<gene>
    <name evidence="2" type="ORF">DPX39_110113000</name>
</gene>
<organism evidence="2 3">
    <name type="scientific">Trypanosoma brucei equiperdum</name>
    <dbReference type="NCBI Taxonomy" id="630700"/>
    <lineage>
        <taxon>Eukaryota</taxon>
        <taxon>Discoba</taxon>
        <taxon>Euglenozoa</taxon>
        <taxon>Kinetoplastea</taxon>
        <taxon>Metakinetoplastina</taxon>
        <taxon>Trypanosomatida</taxon>
        <taxon>Trypanosomatidae</taxon>
        <taxon>Trypanosoma</taxon>
    </lineage>
</organism>
<name>A0A3L6KV61_9TRYP</name>
<dbReference type="Proteomes" id="UP000266743">
    <property type="component" value="Chromosome 11"/>
</dbReference>
<sequence length="180" mass="20074">MNPSKVVQGTPNSVEWDPRNPPDTPFFTETTAVERSRIPTEYIRRMEEATRLYAMHREGRHALHTACQIASWTVATQCCWLCVGVWLTVRGYRHANPAHSFVSGMTSNKVFCRVFTPIPVLGLTMMGVTAAQLPRDVKVLITAREGRMEEENCMKSAFDQCMAALAEGRLAMGKEGILAA</sequence>
<evidence type="ECO:0000256" key="1">
    <source>
        <dbReference type="SAM" id="MobiDB-lite"/>
    </source>
</evidence>
<reference evidence="2 3" key="1">
    <citation type="submission" date="2018-09" db="EMBL/GenBank/DDBJ databases">
        <title>whole genome sequence of T. equiperdum IVM-t1 strain.</title>
        <authorList>
            <person name="Suganuma K."/>
        </authorList>
    </citation>
    <scope>NUCLEOTIDE SEQUENCE [LARGE SCALE GENOMIC DNA]</scope>
    <source>
        <strain evidence="2 3">IVM-t1</strain>
    </source>
</reference>
<dbReference type="AlphaFoldDB" id="A0A3L6KV61"/>
<accession>A0A3L6KV61</accession>
<feature type="compositionally biased region" description="Polar residues" evidence="1">
    <location>
        <begin position="1"/>
        <end position="13"/>
    </location>
</feature>